<dbReference type="AlphaFoldDB" id="A0AAV2BRU1"/>
<sequence length="52" mass="6355">MKKMRSFTHTYSPIFIPFELKTICELDRNFYYPCNIFLAVFNLFKDGILYYT</sequence>
<proteinExistence type="predicted"/>
<protein>
    <submittedName>
        <fullName evidence="1">Uncharacterized protein</fullName>
    </submittedName>
</protein>
<gene>
    <name evidence="1" type="ORF">LARSCL_LOCUS20991</name>
</gene>
<evidence type="ECO:0000313" key="2">
    <source>
        <dbReference type="Proteomes" id="UP001497382"/>
    </source>
</evidence>
<name>A0AAV2BRU1_9ARAC</name>
<comment type="caution">
    <text evidence="1">The sequence shown here is derived from an EMBL/GenBank/DDBJ whole genome shotgun (WGS) entry which is preliminary data.</text>
</comment>
<reference evidence="1 2" key="1">
    <citation type="submission" date="2024-04" db="EMBL/GenBank/DDBJ databases">
        <authorList>
            <person name="Rising A."/>
            <person name="Reimegard J."/>
            <person name="Sonavane S."/>
            <person name="Akerstrom W."/>
            <person name="Nylinder S."/>
            <person name="Hedman E."/>
            <person name="Kallberg Y."/>
        </authorList>
    </citation>
    <scope>NUCLEOTIDE SEQUENCE [LARGE SCALE GENOMIC DNA]</scope>
</reference>
<organism evidence="1 2">
    <name type="scientific">Larinioides sclopetarius</name>
    <dbReference type="NCBI Taxonomy" id="280406"/>
    <lineage>
        <taxon>Eukaryota</taxon>
        <taxon>Metazoa</taxon>
        <taxon>Ecdysozoa</taxon>
        <taxon>Arthropoda</taxon>
        <taxon>Chelicerata</taxon>
        <taxon>Arachnida</taxon>
        <taxon>Araneae</taxon>
        <taxon>Araneomorphae</taxon>
        <taxon>Entelegynae</taxon>
        <taxon>Araneoidea</taxon>
        <taxon>Araneidae</taxon>
        <taxon>Larinioides</taxon>
    </lineage>
</organism>
<dbReference type="EMBL" id="CAXIEN010000474">
    <property type="protein sequence ID" value="CAL1298783.1"/>
    <property type="molecule type" value="Genomic_DNA"/>
</dbReference>
<dbReference type="Proteomes" id="UP001497382">
    <property type="component" value="Unassembled WGS sequence"/>
</dbReference>
<keyword evidence="2" id="KW-1185">Reference proteome</keyword>
<accession>A0AAV2BRU1</accession>
<evidence type="ECO:0000313" key="1">
    <source>
        <dbReference type="EMBL" id="CAL1298783.1"/>
    </source>
</evidence>